<dbReference type="Pfam" id="PF11371">
    <property type="entry name" value="DUF3172"/>
    <property type="match status" value="1"/>
</dbReference>
<organism evidence="2">
    <name type="scientific">Sciadococcus taiwanensis</name>
    <dbReference type="NCBI Taxonomy" id="3028030"/>
    <lineage>
        <taxon>Eukaryota</taxon>
        <taxon>Rhodophyta</taxon>
        <taxon>Bangiophyceae</taxon>
        <taxon>Cavernulicolales</taxon>
        <taxon>Cavernulicolaceae</taxon>
        <taxon>Sciadococcus</taxon>
    </lineage>
</organism>
<protein>
    <submittedName>
        <fullName evidence="2">DUF3172-containing protein</fullName>
    </submittedName>
</protein>
<geneLocation type="plastid" evidence="2"/>
<name>A0A9Y1I284_9RHOD</name>
<feature type="signal peptide" evidence="1">
    <location>
        <begin position="1"/>
        <end position="20"/>
    </location>
</feature>
<accession>A0A9Y1I284</accession>
<gene>
    <name evidence="2" type="primary">DUF3172</name>
    <name evidence="2" type="ORF">SCTW_156</name>
</gene>
<keyword evidence="1" id="KW-0732">Signal</keyword>
<feature type="chain" id="PRO_5040826807" evidence="1">
    <location>
        <begin position="21"/>
        <end position="150"/>
    </location>
</feature>
<sequence>MNHKYFLITFCCFLIGIAVGIVGDSNLNISSQNFVSRTTLDNNAPNKNICLSYGASALVIDHRNFITFNPFKIYTAQTSIQPGCVLRSNNWIILENKNLISTEKIKNCKRKMNTFGYIGKLENSPEISCIYESNSALNSFLEHDFKNEYF</sequence>
<evidence type="ECO:0000256" key="1">
    <source>
        <dbReference type="SAM" id="SignalP"/>
    </source>
</evidence>
<keyword evidence="2" id="KW-0934">Plastid</keyword>
<evidence type="ECO:0000313" key="2">
    <source>
        <dbReference type="EMBL" id="WDA98938.1"/>
    </source>
</evidence>
<reference evidence="2" key="1">
    <citation type="journal article" date="2023" name="J. Phycol.">
        <title>Revised classification of the Cyanidiophyceae based on plastid genome data with descriptions of the Cavernulicolales ord. nov. and Galdieriales ord. nov. (Rhodophyta).</title>
        <authorList>
            <person name="Park S.I."/>
            <person name="Cho C.H."/>
            <person name="Ciniglia C."/>
            <person name="Huang T.Y."/>
            <person name="Liu S.L."/>
            <person name="Bustamante D.E."/>
            <person name="Calderon M.S."/>
            <person name="Mansilla A."/>
            <person name="McDermott T."/>
            <person name="Andersen R.A."/>
            <person name="Yoon H.S."/>
        </authorList>
    </citation>
    <scope>NUCLEOTIDE SEQUENCE</scope>
</reference>
<proteinExistence type="predicted"/>
<dbReference type="InterPro" id="IPR021511">
    <property type="entry name" value="DUF3172"/>
</dbReference>
<dbReference type="AlphaFoldDB" id="A0A9Y1I284"/>
<dbReference type="EMBL" id="OP616811">
    <property type="protein sequence ID" value="WDA98938.1"/>
    <property type="molecule type" value="Genomic_DNA"/>
</dbReference>